<sequence>MNRSSIIIQLRENKQFSFENPEKLTMIKLVGHISPLNQTLLNKIIAEMIQSFLKATLEFNEELLEGFMYPRGIYSLLHKYNHENPDKSEAHDFKVHDLGHAQILDIINIRRVILKTQHALLNVEDRDFALVIQNLCKKLEFLVYELLRNLSIYIEVPRCSKLYKVILTEQLPNFQEFFSAYKQLNLITNALLETAMKTGQDNSKYFEMDISLSEAVTKFIKSNDKWLLNMLMNSNGFCEYQSSQISVNPESPLSPIKMVRSASFKKFNQERKNRLRLFHRSL</sequence>
<dbReference type="EMBL" id="CP015057">
    <property type="protein sequence ID" value="QGN16378.1"/>
    <property type="molecule type" value="Genomic_DNA"/>
</dbReference>
<gene>
    <name evidence="1" type="ORF">FIM1_3086</name>
</gene>
<name>A0ABX6EZ32_KLUMA</name>
<organism evidence="1 2">
    <name type="scientific">Kluyveromyces marxianus</name>
    <name type="common">Yeast</name>
    <name type="synonym">Candida kefyr</name>
    <dbReference type="NCBI Taxonomy" id="4911"/>
    <lineage>
        <taxon>Eukaryota</taxon>
        <taxon>Fungi</taxon>
        <taxon>Dikarya</taxon>
        <taxon>Ascomycota</taxon>
        <taxon>Saccharomycotina</taxon>
        <taxon>Saccharomycetes</taxon>
        <taxon>Saccharomycetales</taxon>
        <taxon>Saccharomycetaceae</taxon>
        <taxon>Kluyveromyces</taxon>
    </lineage>
</organism>
<reference evidence="1 2" key="1">
    <citation type="submission" date="2016-03" db="EMBL/GenBank/DDBJ databases">
        <title>How can Kluyveromyces marxianus grow so fast - potential evolutionary course in Saccharomyces Complex revealed by comparative genomics.</title>
        <authorList>
            <person name="Mo W."/>
            <person name="Lu W."/>
            <person name="Yang X."/>
            <person name="Qi J."/>
            <person name="Lv H."/>
        </authorList>
    </citation>
    <scope>NUCLEOTIDE SEQUENCE [LARGE SCALE GENOMIC DNA]</scope>
    <source>
        <strain evidence="1 2">FIM1</strain>
    </source>
</reference>
<dbReference type="Proteomes" id="UP000422736">
    <property type="component" value="Chromosome 4"/>
</dbReference>
<evidence type="ECO:0000313" key="1">
    <source>
        <dbReference type="EMBL" id="QGN16378.1"/>
    </source>
</evidence>
<proteinExistence type="predicted"/>
<evidence type="ECO:0000313" key="2">
    <source>
        <dbReference type="Proteomes" id="UP000422736"/>
    </source>
</evidence>
<accession>A0ABX6EZ32</accession>
<protein>
    <submittedName>
        <fullName evidence="1">Uncharacterized protein</fullName>
    </submittedName>
</protein>
<reference evidence="1 2" key="2">
    <citation type="submission" date="2019-11" db="EMBL/GenBank/DDBJ databases">
        <authorList>
            <person name="Lu H."/>
        </authorList>
    </citation>
    <scope>NUCLEOTIDE SEQUENCE [LARGE SCALE GENOMIC DNA]</scope>
    <source>
        <strain evidence="1 2">FIM1</strain>
    </source>
</reference>
<keyword evidence="2" id="KW-1185">Reference proteome</keyword>